<dbReference type="PANTHER" id="PTHR32089:SF52">
    <property type="entry name" value="CHEMOTAXIS SIGNAL TRANSDUCTION SYSTEM METHYL ACCEPTING SENSORY TRANSDUCER WITH PAS SENSORY DOMAIN"/>
    <property type="match status" value="1"/>
</dbReference>
<reference evidence="8" key="1">
    <citation type="journal article" date="2019" name="Int. J. Syst. Evol. Microbiol.">
        <title>The Global Catalogue of Microorganisms (GCM) 10K type strain sequencing project: providing services to taxonomists for standard genome sequencing and annotation.</title>
        <authorList>
            <consortium name="The Broad Institute Genomics Platform"/>
            <consortium name="The Broad Institute Genome Sequencing Center for Infectious Disease"/>
            <person name="Wu L."/>
            <person name="Ma J."/>
        </authorList>
    </citation>
    <scope>NUCLEOTIDE SEQUENCE [LARGE SCALE GENOMIC DNA]</scope>
    <source>
        <strain evidence="8">CGMCC 1.15922</strain>
    </source>
</reference>
<dbReference type="Gene3D" id="1.10.287.950">
    <property type="entry name" value="Methyl-accepting chemotaxis protein"/>
    <property type="match status" value="1"/>
</dbReference>
<feature type="domain" description="Methyl-accepting transducer" evidence="5">
    <location>
        <begin position="241"/>
        <end position="477"/>
    </location>
</feature>
<protein>
    <submittedName>
        <fullName evidence="7">Aerotaxis receptor Aer</fullName>
    </submittedName>
</protein>
<comment type="subcellular location">
    <subcellularLocation>
        <location evidence="1">Membrane</location>
    </subcellularLocation>
</comment>
<evidence type="ECO:0000313" key="8">
    <source>
        <dbReference type="Proteomes" id="UP000626370"/>
    </source>
</evidence>
<dbReference type="Proteomes" id="UP000626370">
    <property type="component" value="Unassembled WGS sequence"/>
</dbReference>
<accession>A0ABQ3IYB8</accession>
<dbReference type="SUPFAM" id="SSF55785">
    <property type="entry name" value="PYP-like sensor domain (PAS domain)"/>
    <property type="match status" value="1"/>
</dbReference>
<sequence length="512" mass="56299">MTPKLSGTEVTFHEQEQLISTTDLNGTITYANDNFCRIAGYSKEELLGQPHNMVRHPYMPKAAFADMWGKLKKGDSWRGLVVNRCKNGDYYWVDAYVTPIYEQENIIGYQSVRALPKKEDKRVATALYQQLNDGKSISEYSTNIPLKRILSAATILLSLIFTYINFGLFASLISLISFSLLALIYLEEVIQLPKVITRVKNNSDSISRYIFSGKGISSLLNYPFLMQEGKVRTILGRSRDSGVKLTYLANELGQSSQQTLTGLIEENHQLTQLATAITQMSATIGEVSQNTTSAYDQVIEIVSECDHAITAITSTESKITHLSHEVEEAASTATVLVDDANKISTIMSEIQGIADQTNLLALNAAIEAARAGEQGRGFAVVADEVRTLASRTQVATEQIQKSVVELQNTLQQWSQVMLTSRDNANICVEDALIAKTNMDKVKVMVDTISGITAQIATATEEQNVVAEQINENIHSIDNISRANTSSAETVTQNSTAVKGNAKSLELLSSTFR</sequence>
<evidence type="ECO:0000313" key="7">
    <source>
        <dbReference type="EMBL" id="GHE97275.1"/>
    </source>
</evidence>
<comment type="caution">
    <text evidence="7">The sequence shown here is derived from an EMBL/GenBank/DDBJ whole genome shotgun (WGS) entry which is preliminary data.</text>
</comment>
<dbReference type="Pfam" id="PF08447">
    <property type="entry name" value="PAS_3"/>
    <property type="match status" value="1"/>
</dbReference>
<keyword evidence="4" id="KW-1133">Transmembrane helix</keyword>
<dbReference type="RefSeq" id="WP_189378928.1">
    <property type="nucleotide sequence ID" value="NZ_BNAH01000012.1"/>
</dbReference>
<keyword evidence="7" id="KW-0675">Receptor</keyword>
<evidence type="ECO:0000259" key="5">
    <source>
        <dbReference type="PROSITE" id="PS50111"/>
    </source>
</evidence>
<dbReference type="NCBIfam" id="TIGR00229">
    <property type="entry name" value="sensory_box"/>
    <property type="match status" value="1"/>
</dbReference>
<proteinExistence type="predicted"/>
<feature type="transmembrane region" description="Helical" evidence="4">
    <location>
        <begin position="155"/>
        <end position="186"/>
    </location>
</feature>
<gene>
    <name evidence="7" type="ORF">GCM10011501_28540</name>
</gene>
<keyword evidence="2 3" id="KW-0807">Transducer</keyword>
<dbReference type="Pfam" id="PF00015">
    <property type="entry name" value="MCPsignal"/>
    <property type="match status" value="1"/>
</dbReference>
<keyword evidence="8" id="KW-1185">Reference proteome</keyword>
<dbReference type="InterPro" id="IPR013655">
    <property type="entry name" value="PAS_fold_3"/>
</dbReference>
<evidence type="ECO:0000256" key="4">
    <source>
        <dbReference type="SAM" id="Phobius"/>
    </source>
</evidence>
<dbReference type="PROSITE" id="PS50111">
    <property type="entry name" value="CHEMOTAXIS_TRANSDUC_2"/>
    <property type="match status" value="1"/>
</dbReference>
<feature type="domain" description="PAS" evidence="6">
    <location>
        <begin position="19"/>
        <end position="49"/>
    </location>
</feature>
<dbReference type="Gene3D" id="3.30.450.20">
    <property type="entry name" value="PAS domain"/>
    <property type="match status" value="1"/>
</dbReference>
<keyword evidence="4" id="KW-0812">Transmembrane</keyword>
<name>A0ABQ3IYB8_9GAMM</name>
<dbReference type="InterPro" id="IPR035965">
    <property type="entry name" value="PAS-like_dom_sf"/>
</dbReference>
<evidence type="ECO:0000256" key="3">
    <source>
        <dbReference type="PROSITE-ProRule" id="PRU00284"/>
    </source>
</evidence>
<evidence type="ECO:0000256" key="1">
    <source>
        <dbReference type="ARBA" id="ARBA00004370"/>
    </source>
</evidence>
<organism evidence="7 8">
    <name type="scientific">Thalassotalea profundi</name>
    <dbReference type="NCBI Taxonomy" id="2036687"/>
    <lineage>
        <taxon>Bacteria</taxon>
        <taxon>Pseudomonadati</taxon>
        <taxon>Pseudomonadota</taxon>
        <taxon>Gammaproteobacteria</taxon>
        <taxon>Alteromonadales</taxon>
        <taxon>Colwelliaceae</taxon>
        <taxon>Thalassotalea</taxon>
    </lineage>
</organism>
<dbReference type="InterPro" id="IPR000014">
    <property type="entry name" value="PAS"/>
</dbReference>
<evidence type="ECO:0000259" key="6">
    <source>
        <dbReference type="PROSITE" id="PS50112"/>
    </source>
</evidence>
<dbReference type="SMART" id="SM00283">
    <property type="entry name" value="MA"/>
    <property type="match status" value="1"/>
</dbReference>
<evidence type="ECO:0000256" key="2">
    <source>
        <dbReference type="ARBA" id="ARBA00023224"/>
    </source>
</evidence>
<dbReference type="CDD" id="cd00130">
    <property type="entry name" value="PAS"/>
    <property type="match status" value="1"/>
</dbReference>
<keyword evidence="4" id="KW-0472">Membrane</keyword>
<dbReference type="EMBL" id="BNAH01000012">
    <property type="protein sequence ID" value="GHE97275.1"/>
    <property type="molecule type" value="Genomic_DNA"/>
</dbReference>
<dbReference type="SUPFAM" id="SSF58104">
    <property type="entry name" value="Methyl-accepting chemotaxis protein (MCP) signaling domain"/>
    <property type="match status" value="1"/>
</dbReference>
<dbReference type="InterPro" id="IPR004089">
    <property type="entry name" value="MCPsignal_dom"/>
</dbReference>
<dbReference type="PANTHER" id="PTHR32089">
    <property type="entry name" value="METHYL-ACCEPTING CHEMOTAXIS PROTEIN MCPB"/>
    <property type="match status" value="1"/>
</dbReference>
<dbReference type="PROSITE" id="PS50112">
    <property type="entry name" value="PAS"/>
    <property type="match status" value="1"/>
</dbReference>